<dbReference type="InterPro" id="IPR038333">
    <property type="entry name" value="T1MK-like_N_sf"/>
</dbReference>
<reference evidence="10 11" key="1">
    <citation type="submission" date="2016-06" db="EMBL/GenBank/DDBJ databases">
        <authorList>
            <person name="Kjaerup R.B."/>
            <person name="Dalgaard T.S."/>
            <person name="Juul-Madsen H.R."/>
        </authorList>
    </citation>
    <scope>NUCLEOTIDE SEQUENCE [LARGE SCALE GENOMIC DNA]</scope>
    <source>
        <strain evidence="10">3</strain>
    </source>
</reference>
<accession>A0A1A8XFK6</accession>
<evidence type="ECO:0000256" key="1">
    <source>
        <dbReference type="ARBA" id="ARBA00006594"/>
    </source>
</evidence>
<dbReference type="Pfam" id="PF12161">
    <property type="entry name" value="HsdM_N"/>
    <property type="match status" value="1"/>
</dbReference>
<dbReference type="GO" id="GO:0003677">
    <property type="term" value="F:DNA binding"/>
    <property type="evidence" value="ECO:0007669"/>
    <property type="project" value="InterPro"/>
</dbReference>
<comment type="catalytic activity">
    <reaction evidence="7">
        <text>a 2'-deoxyadenosine in DNA + S-adenosyl-L-methionine = an N(6)-methyl-2'-deoxyadenosine in DNA + S-adenosyl-L-homocysteine + H(+)</text>
        <dbReference type="Rhea" id="RHEA:15197"/>
        <dbReference type="Rhea" id="RHEA-COMP:12418"/>
        <dbReference type="Rhea" id="RHEA-COMP:12419"/>
        <dbReference type="ChEBI" id="CHEBI:15378"/>
        <dbReference type="ChEBI" id="CHEBI:57856"/>
        <dbReference type="ChEBI" id="CHEBI:59789"/>
        <dbReference type="ChEBI" id="CHEBI:90615"/>
        <dbReference type="ChEBI" id="CHEBI:90616"/>
        <dbReference type="EC" id="2.1.1.72"/>
    </reaction>
</comment>
<dbReference type="Gene3D" id="3.40.50.150">
    <property type="entry name" value="Vaccinia Virus protein VP39"/>
    <property type="match status" value="1"/>
</dbReference>
<dbReference type="EMBL" id="FLQX01000027">
    <property type="protein sequence ID" value="SBT03955.1"/>
    <property type="molecule type" value="Genomic_DNA"/>
</dbReference>
<comment type="similarity">
    <text evidence="1">Belongs to the N(4)/N(6)-methyltransferase family.</text>
</comment>
<evidence type="ECO:0000256" key="2">
    <source>
        <dbReference type="ARBA" id="ARBA00011900"/>
    </source>
</evidence>
<sequence length="226" mass="24883">MRNNMDAAEYKHVVLGLIFLKYISDAFEAKHAELEVQRGDGADPEDPDECRAISIFWVPREARWQYLKASAPQATIGTLVDGAMAAIERDNPSLKGVLLKDCGRAGLDKQRLGQIINLVSGIALGSAADRARDTLGRVYEYFLARFVSAEGKSGGQFYTPSHVVRVLWRDEQGYPQTQRLSDLPGVPDFVEHGALLGHLWMEGQLGVGDPLVDQGSPTRPLRAHKS</sequence>
<evidence type="ECO:0000256" key="3">
    <source>
        <dbReference type="ARBA" id="ARBA00022603"/>
    </source>
</evidence>
<dbReference type="PANTHER" id="PTHR42998:SF1">
    <property type="entry name" value="TYPE I RESTRICTION ENZYME HINDI METHYLASE SUBUNIT"/>
    <property type="match status" value="1"/>
</dbReference>
<keyword evidence="4 10" id="KW-0808">Transferase</keyword>
<gene>
    <name evidence="10" type="ORF">ACCAA_1220007</name>
</gene>
<name>A0A1A8XFK6_9PROT</name>
<dbReference type="GO" id="GO:0009007">
    <property type="term" value="F:site-specific DNA-methyltransferase (adenine-specific) activity"/>
    <property type="evidence" value="ECO:0007669"/>
    <property type="project" value="UniProtKB-EC"/>
</dbReference>
<evidence type="ECO:0000259" key="8">
    <source>
        <dbReference type="Pfam" id="PF02384"/>
    </source>
</evidence>
<dbReference type="Pfam" id="PF02384">
    <property type="entry name" value="N6_Mtase"/>
    <property type="match status" value="1"/>
</dbReference>
<evidence type="ECO:0000259" key="9">
    <source>
        <dbReference type="Pfam" id="PF12161"/>
    </source>
</evidence>
<protein>
    <recommendedName>
        <fullName evidence="2">site-specific DNA-methyltransferase (adenine-specific)</fullName>
        <ecNumber evidence="2">2.1.1.72</ecNumber>
    </recommendedName>
</protein>
<dbReference type="GO" id="GO:0032259">
    <property type="term" value="P:methylation"/>
    <property type="evidence" value="ECO:0007669"/>
    <property type="project" value="UniProtKB-KW"/>
</dbReference>
<evidence type="ECO:0000256" key="4">
    <source>
        <dbReference type="ARBA" id="ARBA00022679"/>
    </source>
</evidence>
<dbReference type="EC" id="2.1.1.72" evidence="2"/>
<dbReference type="Proteomes" id="UP000199169">
    <property type="component" value="Unassembled WGS sequence"/>
</dbReference>
<proteinExistence type="inferred from homology"/>
<keyword evidence="11" id="KW-1185">Reference proteome</keyword>
<dbReference type="STRING" id="1860102.ACCAA_1220007"/>
<dbReference type="InterPro" id="IPR029063">
    <property type="entry name" value="SAM-dependent_MTases_sf"/>
</dbReference>
<keyword evidence="5" id="KW-0949">S-adenosyl-L-methionine</keyword>
<dbReference type="SUPFAM" id="SSF53335">
    <property type="entry name" value="S-adenosyl-L-methionine-dependent methyltransferases"/>
    <property type="match status" value="1"/>
</dbReference>
<dbReference type="GO" id="GO:0009307">
    <property type="term" value="P:DNA restriction-modification system"/>
    <property type="evidence" value="ECO:0007669"/>
    <property type="project" value="UniProtKB-KW"/>
</dbReference>
<dbReference type="AlphaFoldDB" id="A0A1A8XFK6"/>
<dbReference type="InterPro" id="IPR003356">
    <property type="entry name" value="DNA_methylase_A-5"/>
</dbReference>
<feature type="domain" description="N6 adenine-specific DNA methyltransferase N-terminal" evidence="9">
    <location>
        <begin position="1"/>
        <end position="118"/>
    </location>
</feature>
<evidence type="ECO:0000313" key="10">
    <source>
        <dbReference type="EMBL" id="SBT03955.1"/>
    </source>
</evidence>
<feature type="domain" description="DNA methylase adenine-specific" evidence="8">
    <location>
        <begin position="131"/>
        <end position="168"/>
    </location>
</feature>
<evidence type="ECO:0000313" key="11">
    <source>
        <dbReference type="Proteomes" id="UP000199169"/>
    </source>
</evidence>
<keyword evidence="6" id="KW-0680">Restriction system</keyword>
<evidence type="ECO:0000256" key="6">
    <source>
        <dbReference type="ARBA" id="ARBA00022747"/>
    </source>
</evidence>
<evidence type="ECO:0000256" key="7">
    <source>
        <dbReference type="ARBA" id="ARBA00047942"/>
    </source>
</evidence>
<dbReference type="InterPro" id="IPR022749">
    <property type="entry name" value="D12N6_MeTrfase_N"/>
</dbReference>
<dbReference type="GO" id="GO:0008170">
    <property type="term" value="F:N-methyltransferase activity"/>
    <property type="evidence" value="ECO:0007669"/>
    <property type="project" value="InterPro"/>
</dbReference>
<dbReference type="PANTHER" id="PTHR42998">
    <property type="entry name" value="TYPE I RESTRICTION ENZYME HINDVIIP M PROTEIN-RELATED"/>
    <property type="match status" value="1"/>
</dbReference>
<keyword evidence="3 10" id="KW-0489">Methyltransferase</keyword>
<organism evidence="10 11">
    <name type="scientific">Candidatus Accumulibacter aalborgensis</name>
    <dbReference type="NCBI Taxonomy" id="1860102"/>
    <lineage>
        <taxon>Bacteria</taxon>
        <taxon>Pseudomonadati</taxon>
        <taxon>Pseudomonadota</taxon>
        <taxon>Betaproteobacteria</taxon>
        <taxon>Candidatus Accumulibacter</taxon>
    </lineage>
</organism>
<evidence type="ECO:0000256" key="5">
    <source>
        <dbReference type="ARBA" id="ARBA00022691"/>
    </source>
</evidence>
<dbReference type="InterPro" id="IPR052916">
    <property type="entry name" value="Type-I_RE_MTase_Subunit"/>
</dbReference>
<dbReference type="Gene3D" id="1.20.1260.30">
    <property type="match status" value="1"/>
</dbReference>